<feature type="domain" description="RNA polymerase sigma factor 70 region 4 type 2" evidence="6">
    <location>
        <begin position="115"/>
        <end position="166"/>
    </location>
</feature>
<proteinExistence type="inferred from homology"/>
<dbReference type="InterPro" id="IPR013249">
    <property type="entry name" value="RNA_pol_sigma70_r4_t2"/>
</dbReference>
<dbReference type="PANTHER" id="PTHR43133">
    <property type="entry name" value="RNA POLYMERASE ECF-TYPE SIGMA FACTO"/>
    <property type="match status" value="1"/>
</dbReference>
<evidence type="ECO:0000256" key="3">
    <source>
        <dbReference type="ARBA" id="ARBA00023082"/>
    </source>
</evidence>
<evidence type="ECO:0000256" key="1">
    <source>
        <dbReference type="ARBA" id="ARBA00010641"/>
    </source>
</evidence>
<evidence type="ECO:0000259" key="5">
    <source>
        <dbReference type="Pfam" id="PF04542"/>
    </source>
</evidence>
<organism evidence="7 8">
    <name type="scientific">Aporhodopirellula rubra</name>
    <dbReference type="NCBI Taxonomy" id="980271"/>
    <lineage>
        <taxon>Bacteria</taxon>
        <taxon>Pseudomonadati</taxon>
        <taxon>Planctomycetota</taxon>
        <taxon>Planctomycetia</taxon>
        <taxon>Pirellulales</taxon>
        <taxon>Pirellulaceae</taxon>
        <taxon>Aporhodopirellula</taxon>
    </lineage>
</organism>
<dbReference type="InterPro" id="IPR036388">
    <property type="entry name" value="WH-like_DNA-bd_sf"/>
</dbReference>
<dbReference type="GO" id="GO:0016987">
    <property type="term" value="F:sigma factor activity"/>
    <property type="evidence" value="ECO:0007669"/>
    <property type="project" value="UniProtKB-KW"/>
</dbReference>
<dbReference type="PANTHER" id="PTHR43133:SF51">
    <property type="entry name" value="RNA POLYMERASE SIGMA FACTOR"/>
    <property type="match status" value="1"/>
</dbReference>
<dbReference type="Pfam" id="PF08281">
    <property type="entry name" value="Sigma70_r4_2"/>
    <property type="match status" value="1"/>
</dbReference>
<dbReference type="InterPro" id="IPR013324">
    <property type="entry name" value="RNA_pol_sigma_r3/r4-like"/>
</dbReference>
<dbReference type="Pfam" id="PF04542">
    <property type="entry name" value="Sigma70_r2"/>
    <property type="match status" value="1"/>
</dbReference>
<sequence>MNNAPIHLDEHTLQVQTLFVQHQQAVLAFVLSLEPGLHDAEEIVQEAFVTVTRKASTWTPGTNFLAWSCTIARYTTMSFQRDRGRRGFRLAEDVVEMMAEYMEEDFSEFQGRVAALRGCLKQLAPKAHELVNLRYHAGLRPEQIALEIDWTANAVRVALTRARVALRECLGRFTESAS</sequence>
<dbReference type="RefSeq" id="WP_184301560.1">
    <property type="nucleotide sequence ID" value="NZ_JACHXU010000002.1"/>
</dbReference>
<feature type="domain" description="RNA polymerase sigma-70 region 2" evidence="5">
    <location>
        <begin position="18"/>
        <end position="86"/>
    </location>
</feature>
<dbReference type="Proteomes" id="UP000536179">
    <property type="component" value="Unassembled WGS sequence"/>
</dbReference>
<reference evidence="7 8" key="1">
    <citation type="submission" date="2020-08" db="EMBL/GenBank/DDBJ databases">
        <title>Genomic Encyclopedia of Type Strains, Phase III (KMG-III): the genomes of soil and plant-associated and newly described type strains.</title>
        <authorList>
            <person name="Whitman W."/>
        </authorList>
    </citation>
    <scope>NUCLEOTIDE SEQUENCE [LARGE SCALE GENOMIC DNA]</scope>
    <source>
        <strain evidence="7 8">CECT 8075</strain>
    </source>
</reference>
<dbReference type="Gene3D" id="1.10.10.10">
    <property type="entry name" value="Winged helix-like DNA-binding domain superfamily/Winged helix DNA-binding domain"/>
    <property type="match status" value="1"/>
</dbReference>
<evidence type="ECO:0000313" key="8">
    <source>
        <dbReference type="Proteomes" id="UP000536179"/>
    </source>
</evidence>
<dbReference type="NCBIfam" id="TIGR02989">
    <property type="entry name" value="Sig-70_gvs1"/>
    <property type="match status" value="1"/>
</dbReference>
<accession>A0A7W5H341</accession>
<dbReference type="NCBIfam" id="TIGR02937">
    <property type="entry name" value="sigma70-ECF"/>
    <property type="match status" value="1"/>
</dbReference>
<dbReference type="InterPro" id="IPR013325">
    <property type="entry name" value="RNA_pol_sigma_r2"/>
</dbReference>
<comment type="caution">
    <text evidence="7">The sequence shown here is derived from an EMBL/GenBank/DDBJ whole genome shotgun (WGS) entry which is preliminary data.</text>
</comment>
<gene>
    <name evidence="7" type="ORF">FHS27_000629</name>
</gene>
<dbReference type="GO" id="GO:0003677">
    <property type="term" value="F:DNA binding"/>
    <property type="evidence" value="ECO:0007669"/>
    <property type="project" value="InterPro"/>
</dbReference>
<keyword evidence="4" id="KW-0804">Transcription</keyword>
<evidence type="ECO:0000259" key="6">
    <source>
        <dbReference type="Pfam" id="PF08281"/>
    </source>
</evidence>
<keyword evidence="3" id="KW-0731">Sigma factor</keyword>
<dbReference type="InterPro" id="IPR007627">
    <property type="entry name" value="RNA_pol_sigma70_r2"/>
</dbReference>
<dbReference type="SUPFAM" id="SSF88659">
    <property type="entry name" value="Sigma3 and sigma4 domains of RNA polymerase sigma factors"/>
    <property type="match status" value="1"/>
</dbReference>
<dbReference type="AlphaFoldDB" id="A0A7W5H341"/>
<dbReference type="InterPro" id="IPR039425">
    <property type="entry name" value="RNA_pol_sigma-70-like"/>
</dbReference>
<protein>
    <submittedName>
        <fullName evidence="7">RNA polymerase sigma-70 factor (ECF subfamily)</fullName>
    </submittedName>
</protein>
<evidence type="ECO:0000313" key="7">
    <source>
        <dbReference type="EMBL" id="MBB3204862.1"/>
    </source>
</evidence>
<evidence type="ECO:0000256" key="4">
    <source>
        <dbReference type="ARBA" id="ARBA00023163"/>
    </source>
</evidence>
<keyword evidence="8" id="KW-1185">Reference proteome</keyword>
<dbReference type="EMBL" id="JACHXU010000002">
    <property type="protein sequence ID" value="MBB3204862.1"/>
    <property type="molecule type" value="Genomic_DNA"/>
</dbReference>
<evidence type="ECO:0000256" key="2">
    <source>
        <dbReference type="ARBA" id="ARBA00023015"/>
    </source>
</evidence>
<dbReference type="InterPro" id="IPR014331">
    <property type="entry name" value="RNA_pol_sigma70_ECF_RHOBA"/>
</dbReference>
<dbReference type="InterPro" id="IPR014284">
    <property type="entry name" value="RNA_pol_sigma-70_dom"/>
</dbReference>
<name>A0A7W5H341_9BACT</name>
<dbReference type="Gene3D" id="1.10.1740.10">
    <property type="match status" value="1"/>
</dbReference>
<keyword evidence="2" id="KW-0805">Transcription regulation</keyword>
<dbReference type="GO" id="GO:0006352">
    <property type="term" value="P:DNA-templated transcription initiation"/>
    <property type="evidence" value="ECO:0007669"/>
    <property type="project" value="InterPro"/>
</dbReference>
<comment type="similarity">
    <text evidence="1">Belongs to the sigma-70 factor family. ECF subfamily.</text>
</comment>
<dbReference type="SUPFAM" id="SSF88946">
    <property type="entry name" value="Sigma2 domain of RNA polymerase sigma factors"/>
    <property type="match status" value="1"/>
</dbReference>